<dbReference type="EMBL" id="CZQC01000006">
    <property type="protein sequence ID" value="CUS40284.1"/>
    <property type="molecule type" value="Genomic_DNA"/>
</dbReference>
<dbReference type="PANTHER" id="PTHR48079">
    <property type="entry name" value="PROTEIN YEEZ"/>
    <property type="match status" value="1"/>
</dbReference>
<sequence>MARILIVGTGDIGGHLAESLVQQGHDVWGIRRSNKPVAEGVTVISADVADAETLIDLPTELDIVVYSVASPVFSKEGYHNYYVKGLKNILKAVKDQSPKRVIFVSSSSVYHQMDGEWVDETSETKPSSFAGKEMLAAEEALNAANVPSTSVRFTGIYGPGRTRMIEQARHGGYCDPEPAVWTNRIHRDDCIGVLNLLINKSLAGETLDNLYLATDDEPAPLFDVLEWMKDRIGEVDPDNDVGEVSRRANRRCSNKRLRALGYEFKFVNYRDGYDVMLNDMGLV</sequence>
<dbReference type="Pfam" id="PF01370">
    <property type="entry name" value="Epimerase"/>
    <property type="match status" value="1"/>
</dbReference>
<gene>
    <name evidence="2" type="ORF">MGWOODY_Tha975</name>
</gene>
<dbReference type="GO" id="GO:0005737">
    <property type="term" value="C:cytoplasm"/>
    <property type="evidence" value="ECO:0007669"/>
    <property type="project" value="TreeGrafter"/>
</dbReference>
<protein>
    <submittedName>
        <fullName evidence="2">Nucleoside-diphosphate-sugar epimerases</fullName>
    </submittedName>
</protein>
<dbReference type="SUPFAM" id="SSF51735">
    <property type="entry name" value="NAD(P)-binding Rossmann-fold domains"/>
    <property type="match status" value="1"/>
</dbReference>
<dbReference type="Gene3D" id="3.40.50.720">
    <property type="entry name" value="NAD(P)-binding Rossmann-like Domain"/>
    <property type="match status" value="1"/>
</dbReference>
<dbReference type="InterPro" id="IPR051783">
    <property type="entry name" value="NAD(P)-dependent_oxidoreduct"/>
</dbReference>
<organism evidence="2">
    <name type="scientific">hydrothermal vent metagenome</name>
    <dbReference type="NCBI Taxonomy" id="652676"/>
    <lineage>
        <taxon>unclassified sequences</taxon>
        <taxon>metagenomes</taxon>
        <taxon>ecological metagenomes</taxon>
    </lineage>
</organism>
<evidence type="ECO:0000259" key="1">
    <source>
        <dbReference type="Pfam" id="PF01370"/>
    </source>
</evidence>
<name>A0A160TBI7_9ZZZZ</name>
<dbReference type="PANTHER" id="PTHR48079:SF6">
    <property type="entry name" value="NAD(P)-BINDING DOMAIN-CONTAINING PROTEIN-RELATED"/>
    <property type="match status" value="1"/>
</dbReference>
<accession>A0A160TBI7</accession>
<feature type="domain" description="NAD-dependent epimerase/dehydratase" evidence="1">
    <location>
        <begin position="4"/>
        <end position="166"/>
    </location>
</feature>
<proteinExistence type="predicted"/>
<dbReference type="InterPro" id="IPR001509">
    <property type="entry name" value="Epimerase_deHydtase"/>
</dbReference>
<dbReference type="InterPro" id="IPR036291">
    <property type="entry name" value="NAD(P)-bd_dom_sf"/>
</dbReference>
<evidence type="ECO:0000313" key="2">
    <source>
        <dbReference type="EMBL" id="CUS40284.1"/>
    </source>
</evidence>
<dbReference type="AlphaFoldDB" id="A0A160TBI7"/>
<reference evidence="2" key="1">
    <citation type="submission" date="2015-10" db="EMBL/GenBank/DDBJ databases">
        <authorList>
            <person name="Gilbert D.G."/>
        </authorList>
    </citation>
    <scope>NUCLEOTIDE SEQUENCE</scope>
</reference>
<dbReference type="GO" id="GO:0004029">
    <property type="term" value="F:aldehyde dehydrogenase (NAD+) activity"/>
    <property type="evidence" value="ECO:0007669"/>
    <property type="project" value="TreeGrafter"/>
</dbReference>